<keyword evidence="6" id="KW-0175">Coiled coil</keyword>
<gene>
    <name evidence="10" type="ORF">OKIOD_LOCUS7607</name>
</gene>
<dbReference type="PRINTS" id="PR00624">
    <property type="entry name" value="HISTONEH5"/>
</dbReference>
<dbReference type="InterPro" id="IPR001841">
    <property type="entry name" value="Znf_RING"/>
</dbReference>
<dbReference type="InterPro" id="IPR036388">
    <property type="entry name" value="WH-like_DNA-bd_sf"/>
</dbReference>
<dbReference type="Gene3D" id="1.10.10.10">
    <property type="entry name" value="Winged helix-like DNA-binding domain superfamily/Winged helix DNA-binding domain"/>
    <property type="match status" value="1"/>
</dbReference>
<protein>
    <submittedName>
        <fullName evidence="10">Oidioi.mRNA.OKI2018_I69.XSR.g16049.t2.cds</fullName>
    </submittedName>
</protein>
<dbReference type="CDD" id="cd00073">
    <property type="entry name" value="H15"/>
    <property type="match status" value="1"/>
</dbReference>
<organism evidence="10 11">
    <name type="scientific">Oikopleura dioica</name>
    <name type="common">Tunicate</name>
    <dbReference type="NCBI Taxonomy" id="34765"/>
    <lineage>
        <taxon>Eukaryota</taxon>
        <taxon>Metazoa</taxon>
        <taxon>Chordata</taxon>
        <taxon>Tunicata</taxon>
        <taxon>Appendicularia</taxon>
        <taxon>Copelata</taxon>
        <taxon>Oikopleuridae</taxon>
        <taxon>Oikopleura</taxon>
    </lineage>
</organism>
<name>A0ABN7SGP6_OIKDI</name>
<dbReference type="InterPro" id="IPR036390">
    <property type="entry name" value="WH_DNA-bd_sf"/>
</dbReference>
<dbReference type="SMART" id="SM00526">
    <property type="entry name" value="H15"/>
    <property type="match status" value="1"/>
</dbReference>
<feature type="domain" description="RING-type" evidence="8">
    <location>
        <begin position="401"/>
        <end position="447"/>
    </location>
</feature>
<dbReference type="InterPro" id="IPR005819">
    <property type="entry name" value="H1/H5"/>
</dbReference>
<keyword evidence="1" id="KW-0479">Metal-binding</keyword>
<dbReference type="InterPro" id="IPR005818">
    <property type="entry name" value="Histone_H1/H5_H15"/>
</dbReference>
<evidence type="ECO:0000256" key="2">
    <source>
        <dbReference type="ARBA" id="ARBA00022771"/>
    </source>
</evidence>
<evidence type="ECO:0000256" key="1">
    <source>
        <dbReference type="ARBA" id="ARBA00022723"/>
    </source>
</evidence>
<keyword evidence="11" id="KW-1185">Reference proteome</keyword>
<feature type="region of interest" description="Disordered" evidence="7">
    <location>
        <begin position="97"/>
        <end position="132"/>
    </location>
</feature>
<dbReference type="Pfam" id="PF00538">
    <property type="entry name" value="Linker_histone"/>
    <property type="match status" value="1"/>
</dbReference>
<evidence type="ECO:0000256" key="7">
    <source>
        <dbReference type="SAM" id="MobiDB-lite"/>
    </source>
</evidence>
<dbReference type="EMBL" id="OU015569">
    <property type="protein sequence ID" value="CAG5098871.1"/>
    <property type="molecule type" value="Genomic_DNA"/>
</dbReference>
<evidence type="ECO:0000256" key="6">
    <source>
        <dbReference type="SAM" id="Coils"/>
    </source>
</evidence>
<dbReference type="SUPFAM" id="SSF57850">
    <property type="entry name" value="RING/U-box"/>
    <property type="match status" value="1"/>
</dbReference>
<sequence length="460" mass="52766">MPAKEATKKAAPSHPPYKQMIAEALKGQGRKGLSLLTLSKMIQANQKGLNPRHETSLKLALKKGLEDGTLAKVKGVGLSGSFKLAAPVKAAPAAKKAVPKTKPAAKKAATKKAPVKKAAAKPAVKKTTAKKTTAKKTTAKKVTVKKAAAKKVTIKKAAAKKTAKKTGKKAYYHLNVLKRILAQYEDERKKQQDRIDLHSSELKAMYTRELELKKENDRLKSETQAENLKKRVRDLEKENIQYQRDLHESYQRERDLNEKVITLRGKIGYGTYRVLHTNMALEVGKLEHANNQYEHERQSLDHLERQNRWLQDKRNQLENQLKERERFWEQENERVKNESKAGRDYSELFSEMERCKMQYDQAYGHLEYRFRQLSNEFQQLTLDFRKKEDENDRLSSQLPACSVCKTSFNESRQNNIDLMLTTCGHACCGNCLQILCYQPEHNCPVCRKKIAIERCIKIYL</sequence>
<feature type="domain" description="H15" evidence="9">
    <location>
        <begin position="13"/>
        <end position="86"/>
    </location>
</feature>
<dbReference type="Proteomes" id="UP001158576">
    <property type="component" value="Chromosome XSR"/>
</dbReference>
<evidence type="ECO:0000259" key="8">
    <source>
        <dbReference type="PROSITE" id="PS50089"/>
    </source>
</evidence>
<dbReference type="InterPro" id="IPR013083">
    <property type="entry name" value="Znf_RING/FYVE/PHD"/>
</dbReference>
<feature type="coiled-coil region" evidence="6">
    <location>
        <begin position="286"/>
        <end position="338"/>
    </location>
</feature>
<keyword evidence="3" id="KW-0862">Zinc</keyword>
<proteinExistence type="predicted"/>
<keyword evidence="2 5" id="KW-0863">Zinc-finger</keyword>
<accession>A0ABN7SGP6</accession>
<feature type="coiled-coil region" evidence="6">
    <location>
        <begin position="174"/>
        <end position="252"/>
    </location>
</feature>
<evidence type="ECO:0000313" key="11">
    <source>
        <dbReference type="Proteomes" id="UP001158576"/>
    </source>
</evidence>
<evidence type="ECO:0000256" key="4">
    <source>
        <dbReference type="ARBA" id="ARBA00023125"/>
    </source>
</evidence>
<evidence type="ECO:0000256" key="3">
    <source>
        <dbReference type="ARBA" id="ARBA00022833"/>
    </source>
</evidence>
<dbReference type="SUPFAM" id="SSF46785">
    <property type="entry name" value="Winged helix' DNA-binding domain"/>
    <property type="match status" value="1"/>
</dbReference>
<dbReference type="PROSITE" id="PS50089">
    <property type="entry name" value="ZF_RING_2"/>
    <property type="match status" value="1"/>
</dbReference>
<keyword evidence="4" id="KW-0238">DNA-binding</keyword>
<feature type="coiled-coil region" evidence="6">
    <location>
        <begin position="370"/>
        <end position="397"/>
    </location>
</feature>
<dbReference type="SMART" id="SM00184">
    <property type="entry name" value="RING"/>
    <property type="match status" value="1"/>
</dbReference>
<evidence type="ECO:0000256" key="5">
    <source>
        <dbReference type="PROSITE-ProRule" id="PRU00175"/>
    </source>
</evidence>
<evidence type="ECO:0000313" key="10">
    <source>
        <dbReference type="EMBL" id="CAG5098871.1"/>
    </source>
</evidence>
<reference evidence="10 11" key="1">
    <citation type="submission" date="2021-04" db="EMBL/GenBank/DDBJ databases">
        <authorList>
            <person name="Bliznina A."/>
        </authorList>
    </citation>
    <scope>NUCLEOTIDE SEQUENCE [LARGE SCALE GENOMIC DNA]</scope>
</reference>
<evidence type="ECO:0000259" key="9">
    <source>
        <dbReference type="PROSITE" id="PS51504"/>
    </source>
</evidence>
<dbReference type="Gene3D" id="3.30.40.10">
    <property type="entry name" value="Zinc/RING finger domain, C3HC4 (zinc finger)"/>
    <property type="match status" value="1"/>
</dbReference>
<dbReference type="PROSITE" id="PS51504">
    <property type="entry name" value="H15"/>
    <property type="match status" value="1"/>
</dbReference>